<dbReference type="InterPro" id="IPR007372">
    <property type="entry name" value="Lipid/polyisoprenoid-bd_YceI"/>
</dbReference>
<reference evidence="4" key="1">
    <citation type="submission" date="2018-07" db="EMBL/GenBank/DDBJ databases">
        <authorList>
            <person name="Zhao J."/>
        </authorList>
    </citation>
    <scope>NUCLEOTIDE SEQUENCE [LARGE SCALE GENOMIC DNA]</scope>
    <source>
        <strain evidence="4">GSSD-12</strain>
    </source>
</reference>
<dbReference type="PANTHER" id="PTHR34406">
    <property type="entry name" value="PROTEIN YCEI"/>
    <property type="match status" value="1"/>
</dbReference>
<dbReference type="Gene3D" id="2.40.128.110">
    <property type="entry name" value="Lipid/polyisoprenoid-binding, YceI-like"/>
    <property type="match status" value="1"/>
</dbReference>
<dbReference type="InterPro" id="IPR036761">
    <property type="entry name" value="TTHA0802/YceI-like_sf"/>
</dbReference>
<evidence type="ECO:0000313" key="4">
    <source>
        <dbReference type="Proteomes" id="UP000253868"/>
    </source>
</evidence>
<dbReference type="Gene3D" id="2.60.40.1120">
    <property type="entry name" value="Carboxypeptidase-like, regulatory domain"/>
    <property type="match status" value="1"/>
</dbReference>
<accession>A0A345HQM7</accession>
<keyword evidence="4" id="KW-1185">Reference proteome</keyword>
<dbReference type="Pfam" id="PF04264">
    <property type="entry name" value="YceI"/>
    <property type="match status" value="1"/>
</dbReference>
<dbReference type="OrthoDB" id="9811006at2"/>
<dbReference type="RefSeq" id="WP_114660335.1">
    <property type="nucleotide sequence ID" value="NZ_CP031194.1"/>
</dbReference>
<feature type="domain" description="Lipid/polyisoprenoid-binding YceI-like" evidence="2">
    <location>
        <begin position="96"/>
        <end position="267"/>
    </location>
</feature>
<evidence type="ECO:0000313" key="3">
    <source>
        <dbReference type="EMBL" id="AXG79001.1"/>
    </source>
</evidence>
<name>A0A345HQM7_9ACTN</name>
<dbReference type="PANTHER" id="PTHR34406:SF1">
    <property type="entry name" value="PROTEIN YCEI"/>
    <property type="match status" value="1"/>
</dbReference>
<sequence length="278" mass="29376">MGLRGQVRTRDGWAVPHAIVTMTDMDGAQVLRTGTDEDGQVRNDSPLRPGPYTVVVTAVGYAPVAATAMVTRTGRADLGKLTLARQGGVELPPPGVWSIDPAHSSVAAVAQHLGISSVRGRFTEFGGRIEITDIGAGREQATVEAVIDASTIDTGNRLRDKHLRSPDFLDVARFPKITYSGTGVTPAGPDRWKVHGQLSLHGVTGDVDLDLSYLGTGPDPWGGVRAAFHATAELPREDFAIRYNQVVSAGIAAIGTTLRVELDIQAVQGESVPVAAEE</sequence>
<proteinExistence type="inferred from homology"/>
<evidence type="ECO:0000259" key="2">
    <source>
        <dbReference type="SMART" id="SM00867"/>
    </source>
</evidence>
<dbReference type="EMBL" id="CP031194">
    <property type="protein sequence ID" value="AXG79001.1"/>
    <property type="molecule type" value="Genomic_DNA"/>
</dbReference>
<dbReference type="AlphaFoldDB" id="A0A345HQM7"/>
<comment type="similarity">
    <text evidence="1">Belongs to the UPF0312 family.</text>
</comment>
<dbReference type="Pfam" id="PF13620">
    <property type="entry name" value="CarboxypepD_reg"/>
    <property type="match status" value="1"/>
</dbReference>
<protein>
    <recommendedName>
        <fullName evidence="2">Lipid/polyisoprenoid-binding YceI-like domain-containing protein</fullName>
    </recommendedName>
</protein>
<dbReference type="Proteomes" id="UP000253868">
    <property type="component" value="Chromosome"/>
</dbReference>
<dbReference type="InterPro" id="IPR008969">
    <property type="entry name" value="CarboxyPept-like_regulatory"/>
</dbReference>
<dbReference type="SMART" id="SM00867">
    <property type="entry name" value="YceI"/>
    <property type="match status" value="1"/>
</dbReference>
<gene>
    <name evidence="3" type="ORF">DVK44_16340</name>
</gene>
<organism evidence="3 4">
    <name type="scientific">Streptomyces paludis</name>
    <dbReference type="NCBI Taxonomy" id="2282738"/>
    <lineage>
        <taxon>Bacteria</taxon>
        <taxon>Bacillati</taxon>
        <taxon>Actinomycetota</taxon>
        <taxon>Actinomycetes</taxon>
        <taxon>Kitasatosporales</taxon>
        <taxon>Streptomycetaceae</taxon>
        <taxon>Streptomyces</taxon>
    </lineage>
</organism>
<dbReference type="SUPFAM" id="SSF101874">
    <property type="entry name" value="YceI-like"/>
    <property type="match status" value="1"/>
</dbReference>
<dbReference type="KEGG" id="spad:DVK44_16340"/>
<evidence type="ECO:0000256" key="1">
    <source>
        <dbReference type="ARBA" id="ARBA00008812"/>
    </source>
</evidence>
<dbReference type="SUPFAM" id="SSF49464">
    <property type="entry name" value="Carboxypeptidase regulatory domain-like"/>
    <property type="match status" value="1"/>
</dbReference>